<organism evidence="2 3">
    <name type="scientific">Colocasia esculenta</name>
    <name type="common">Wild taro</name>
    <name type="synonym">Arum esculentum</name>
    <dbReference type="NCBI Taxonomy" id="4460"/>
    <lineage>
        <taxon>Eukaryota</taxon>
        <taxon>Viridiplantae</taxon>
        <taxon>Streptophyta</taxon>
        <taxon>Embryophyta</taxon>
        <taxon>Tracheophyta</taxon>
        <taxon>Spermatophyta</taxon>
        <taxon>Magnoliopsida</taxon>
        <taxon>Liliopsida</taxon>
        <taxon>Araceae</taxon>
        <taxon>Aroideae</taxon>
        <taxon>Colocasieae</taxon>
        <taxon>Colocasia</taxon>
    </lineage>
</organism>
<gene>
    <name evidence="2" type="ORF">Taro_007413</name>
</gene>
<keyword evidence="3" id="KW-1185">Reference proteome</keyword>
<dbReference type="Proteomes" id="UP000652761">
    <property type="component" value="Unassembled WGS sequence"/>
</dbReference>
<proteinExistence type="predicted"/>
<reference evidence="2" key="1">
    <citation type="submission" date="2017-07" db="EMBL/GenBank/DDBJ databases">
        <title>Taro Niue Genome Assembly and Annotation.</title>
        <authorList>
            <person name="Atibalentja N."/>
            <person name="Keating K."/>
            <person name="Fields C.J."/>
        </authorList>
    </citation>
    <scope>NUCLEOTIDE SEQUENCE</scope>
    <source>
        <strain evidence="2">Niue_2</strain>
        <tissue evidence="2">Leaf</tissue>
    </source>
</reference>
<dbReference type="AlphaFoldDB" id="A0A843U3S6"/>
<comment type="caution">
    <text evidence="2">The sequence shown here is derived from an EMBL/GenBank/DDBJ whole genome shotgun (WGS) entry which is preliminary data.</text>
</comment>
<evidence type="ECO:0000256" key="1">
    <source>
        <dbReference type="SAM" id="MobiDB-lite"/>
    </source>
</evidence>
<evidence type="ECO:0000313" key="2">
    <source>
        <dbReference type="EMBL" id="MQL75049.1"/>
    </source>
</evidence>
<dbReference type="EMBL" id="NMUH01000233">
    <property type="protein sequence ID" value="MQL75049.1"/>
    <property type="molecule type" value="Genomic_DNA"/>
</dbReference>
<sequence length="25" mass="2441">MDIKTHMMTSPLGGPPGCTPAGPGS</sequence>
<feature type="region of interest" description="Disordered" evidence="1">
    <location>
        <begin position="1"/>
        <end position="25"/>
    </location>
</feature>
<protein>
    <submittedName>
        <fullName evidence="2">Uncharacterized protein</fullName>
    </submittedName>
</protein>
<evidence type="ECO:0000313" key="3">
    <source>
        <dbReference type="Proteomes" id="UP000652761"/>
    </source>
</evidence>
<name>A0A843U3S6_COLES</name>
<accession>A0A843U3S6</accession>